<evidence type="ECO:0000313" key="2">
    <source>
        <dbReference type="EMBL" id="REE94594.1"/>
    </source>
</evidence>
<keyword evidence="1" id="KW-0812">Transmembrane</keyword>
<feature type="transmembrane region" description="Helical" evidence="1">
    <location>
        <begin position="12"/>
        <end position="32"/>
    </location>
</feature>
<evidence type="ECO:0000313" key="3">
    <source>
        <dbReference type="Proteomes" id="UP000256304"/>
    </source>
</evidence>
<dbReference type="Proteomes" id="UP000256304">
    <property type="component" value="Unassembled WGS sequence"/>
</dbReference>
<organism evidence="2 3">
    <name type="scientific">Paenibacillus taihuensis</name>
    <dbReference type="NCBI Taxonomy" id="1156355"/>
    <lineage>
        <taxon>Bacteria</taxon>
        <taxon>Bacillati</taxon>
        <taxon>Bacillota</taxon>
        <taxon>Bacilli</taxon>
        <taxon>Bacillales</taxon>
        <taxon>Paenibacillaceae</taxon>
        <taxon>Paenibacillus</taxon>
    </lineage>
</organism>
<reference evidence="2 3" key="1">
    <citation type="submission" date="2018-08" db="EMBL/GenBank/DDBJ databases">
        <title>Genomic Encyclopedia of Type Strains, Phase III (KMG-III): the genomes of soil and plant-associated and newly described type strains.</title>
        <authorList>
            <person name="Whitman W."/>
        </authorList>
    </citation>
    <scope>NUCLEOTIDE SEQUENCE [LARGE SCALE GENOMIC DNA]</scope>
    <source>
        <strain evidence="2 3">CGMCC 1.10966</strain>
    </source>
</reference>
<comment type="caution">
    <text evidence="2">The sequence shown here is derived from an EMBL/GenBank/DDBJ whole genome shotgun (WGS) entry which is preliminary data.</text>
</comment>
<proteinExistence type="predicted"/>
<keyword evidence="1" id="KW-0472">Membrane</keyword>
<gene>
    <name evidence="2" type="ORF">A8990_101390</name>
</gene>
<sequence>MRQQQPYPDWIGLFLGWLPLAPLAITVAMEAIW</sequence>
<evidence type="ECO:0000256" key="1">
    <source>
        <dbReference type="SAM" id="Phobius"/>
    </source>
</evidence>
<dbReference type="EMBL" id="QTTN01000001">
    <property type="protein sequence ID" value="REE94594.1"/>
    <property type="molecule type" value="Genomic_DNA"/>
</dbReference>
<name>A0A3D9SPU7_9BACL</name>
<keyword evidence="1" id="KW-1133">Transmembrane helix</keyword>
<accession>A0A3D9SPU7</accession>
<protein>
    <submittedName>
        <fullName evidence="2">Uncharacterized protein</fullName>
    </submittedName>
</protein>
<dbReference type="AlphaFoldDB" id="A0A3D9SPU7"/>
<keyword evidence="3" id="KW-1185">Reference proteome</keyword>